<name>A0AAE1P4E8_9EUCA</name>
<protein>
    <submittedName>
        <fullName evidence="1">Uncharacterized protein</fullName>
    </submittedName>
</protein>
<dbReference type="Proteomes" id="UP001292094">
    <property type="component" value="Unassembled WGS sequence"/>
</dbReference>
<comment type="caution">
    <text evidence="1">The sequence shown here is derived from an EMBL/GenBank/DDBJ whole genome shotgun (WGS) entry which is preliminary data.</text>
</comment>
<keyword evidence="2" id="KW-1185">Reference proteome</keyword>
<sequence length="160" mass="18518">MNLSHFPFLNLQPPSPLNNPSLSLIYHLLSALGLRIVVVSIARGEHSNQIPATEPTCLLQCQPLSTTRPWLKLKIYQWPEQKDPQQEKKRLRAIKQNELRMREKNEDLEIRLLIAKIIQGNERYKEEKANLHASISWLNQIMKRNDTFDDMSPNPGSSTL</sequence>
<evidence type="ECO:0000313" key="2">
    <source>
        <dbReference type="Proteomes" id="UP001292094"/>
    </source>
</evidence>
<accession>A0AAE1P4E8</accession>
<proteinExistence type="predicted"/>
<organism evidence="1 2">
    <name type="scientific">Petrolisthes manimaculis</name>
    <dbReference type="NCBI Taxonomy" id="1843537"/>
    <lineage>
        <taxon>Eukaryota</taxon>
        <taxon>Metazoa</taxon>
        <taxon>Ecdysozoa</taxon>
        <taxon>Arthropoda</taxon>
        <taxon>Crustacea</taxon>
        <taxon>Multicrustacea</taxon>
        <taxon>Malacostraca</taxon>
        <taxon>Eumalacostraca</taxon>
        <taxon>Eucarida</taxon>
        <taxon>Decapoda</taxon>
        <taxon>Pleocyemata</taxon>
        <taxon>Anomura</taxon>
        <taxon>Galatheoidea</taxon>
        <taxon>Porcellanidae</taxon>
        <taxon>Petrolisthes</taxon>
    </lineage>
</organism>
<reference evidence="1" key="1">
    <citation type="submission" date="2023-11" db="EMBL/GenBank/DDBJ databases">
        <title>Genome assemblies of two species of porcelain crab, Petrolisthes cinctipes and Petrolisthes manimaculis (Anomura: Porcellanidae).</title>
        <authorList>
            <person name="Angst P."/>
        </authorList>
    </citation>
    <scope>NUCLEOTIDE SEQUENCE</scope>
    <source>
        <strain evidence="1">PB745_02</strain>
        <tissue evidence="1">Gill</tissue>
    </source>
</reference>
<evidence type="ECO:0000313" key="1">
    <source>
        <dbReference type="EMBL" id="KAK4301588.1"/>
    </source>
</evidence>
<gene>
    <name evidence="1" type="ORF">Pmani_026366</name>
</gene>
<dbReference type="EMBL" id="JAWZYT010002861">
    <property type="protein sequence ID" value="KAK4301588.1"/>
    <property type="molecule type" value="Genomic_DNA"/>
</dbReference>
<dbReference type="AlphaFoldDB" id="A0AAE1P4E8"/>